<gene>
    <name evidence="10" type="ORF">FEM48_Zijuj08G0114000</name>
</gene>
<dbReference type="GO" id="GO:1901371">
    <property type="term" value="P:regulation of leaf morphogenesis"/>
    <property type="evidence" value="ECO:0007669"/>
    <property type="project" value="TreeGrafter"/>
</dbReference>
<dbReference type="GO" id="GO:2000280">
    <property type="term" value="P:regulation of root development"/>
    <property type="evidence" value="ECO:0007669"/>
    <property type="project" value="TreeGrafter"/>
</dbReference>
<dbReference type="EMBL" id="JAEACU010000008">
    <property type="protein sequence ID" value="KAH7520151.1"/>
    <property type="molecule type" value="Genomic_DNA"/>
</dbReference>
<evidence type="ECO:0000256" key="8">
    <source>
        <dbReference type="SAM" id="MobiDB-lite"/>
    </source>
</evidence>
<evidence type="ECO:0000256" key="4">
    <source>
        <dbReference type="ARBA" id="ARBA00022525"/>
    </source>
</evidence>
<comment type="subcellular location">
    <subcellularLocation>
        <location evidence="1">Secreted</location>
        <location evidence="1">Extracellular space</location>
        <location evidence="1">Apoplast</location>
    </subcellularLocation>
</comment>
<dbReference type="GO" id="GO:0005179">
    <property type="term" value="F:hormone activity"/>
    <property type="evidence" value="ECO:0007669"/>
    <property type="project" value="UniProtKB-KW"/>
</dbReference>
<feature type="compositionally biased region" description="Polar residues" evidence="8">
    <location>
        <begin position="39"/>
        <end position="48"/>
    </location>
</feature>
<keyword evidence="3" id="KW-0052">Apoplast</keyword>
<feature type="compositionally biased region" description="Basic and acidic residues" evidence="8">
    <location>
        <begin position="87"/>
        <end position="101"/>
    </location>
</feature>
<dbReference type="GO" id="GO:0048046">
    <property type="term" value="C:apoplast"/>
    <property type="evidence" value="ECO:0007669"/>
    <property type="project" value="UniProtKB-SubCell"/>
</dbReference>
<keyword evidence="5" id="KW-0372">Hormone</keyword>
<keyword evidence="9" id="KW-0472">Membrane</keyword>
<accession>A0A978UYT5</accession>
<feature type="transmembrane region" description="Helical" evidence="9">
    <location>
        <begin position="165"/>
        <end position="185"/>
    </location>
</feature>
<proteinExistence type="inferred from homology"/>
<organism evidence="10 11">
    <name type="scientific">Ziziphus jujuba var. spinosa</name>
    <dbReference type="NCBI Taxonomy" id="714518"/>
    <lineage>
        <taxon>Eukaryota</taxon>
        <taxon>Viridiplantae</taxon>
        <taxon>Streptophyta</taxon>
        <taxon>Embryophyta</taxon>
        <taxon>Tracheophyta</taxon>
        <taxon>Spermatophyta</taxon>
        <taxon>Magnoliopsida</taxon>
        <taxon>eudicotyledons</taxon>
        <taxon>Gunneridae</taxon>
        <taxon>Pentapetalae</taxon>
        <taxon>rosids</taxon>
        <taxon>fabids</taxon>
        <taxon>Rosales</taxon>
        <taxon>Rhamnaceae</taxon>
        <taxon>Paliureae</taxon>
        <taxon>Ziziphus</taxon>
    </lineage>
</organism>
<evidence type="ECO:0000256" key="1">
    <source>
        <dbReference type="ARBA" id="ARBA00004271"/>
    </source>
</evidence>
<evidence type="ECO:0000313" key="10">
    <source>
        <dbReference type="EMBL" id="KAH7520151.1"/>
    </source>
</evidence>
<comment type="caution">
    <text evidence="10">The sequence shown here is derived from an EMBL/GenBank/DDBJ whole genome shotgun (WGS) entry which is preliminary data.</text>
</comment>
<keyword evidence="4" id="KW-0964">Secreted</keyword>
<keyword evidence="9" id="KW-1133">Transmembrane helix</keyword>
<name>A0A978UYT5_ZIZJJ</name>
<evidence type="ECO:0000256" key="9">
    <source>
        <dbReference type="SAM" id="Phobius"/>
    </source>
</evidence>
<comment type="similarity">
    <text evidence="2">Belongs to the C-terminally encoded plant signaling peptide (CEP) family.</text>
</comment>
<feature type="region of interest" description="Disordered" evidence="8">
    <location>
        <begin position="35"/>
        <end position="116"/>
    </location>
</feature>
<reference evidence="10" key="1">
    <citation type="journal article" date="2021" name="Front. Plant Sci.">
        <title>Chromosome-Scale Genome Assembly for Chinese Sour Jujube and Insights Into Its Genome Evolution and Domestication Signature.</title>
        <authorList>
            <person name="Shen L.-Y."/>
            <person name="Luo H."/>
            <person name="Wang X.-L."/>
            <person name="Wang X.-M."/>
            <person name="Qiu X.-J."/>
            <person name="Liu H."/>
            <person name="Zhou S.-S."/>
            <person name="Jia K.-H."/>
            <person name="Nie S."/>
            <person name="Bao Y.-T."/>
            <person name="Zhang R.-G."/>
            <person name="Yun Q.-Z."/>
            <person name="Chai Y.-H."/>
            <person name="Lu J.-Y."/>
            <person name="Li Y."/>
            <person name="Zhao S.-W."/>
            <person name="Mao J.-F."/>
            <person name="Jia S.-G."/>
            <person name="Mao Y.-M."/>
        </authorList>
    </citation>
    <scope>NUCLEOTIDE SEQUENCE</scope>
    <source>
        <strain evidence="10">AT0</strain>
        <tissue evidence="10">Leaf</tissue>
    </source>
</reference>
<evidence type="ECO:0000313" key="11">
    <source>
        <dbReference type="Proteomes" id="UP000813462"/>
    </source>
</evidence>
<feature type="region of interest" description="Disordered" evidence="8">
    <location>
        <begin position="131"/>
        <end position="155"/>
    </location>
</feature>
<dbReference type="GO" id="GO:0048364">
    <property type="term" value="P:root development"/>
    <property type="evidence" value="ECO:0007669"/>
    <property type="project" value="InterPro"/>
</dbReference>
<dbReference type="GO" id="GO:0006995">
    <property type="term" value="P:cellular response to nitrogen starvation"/>
    <property type="evidence" value="ECO:0007669"/>
    <property type="project" value="UniProtKB-ARBA"/>
</dbReference>
<protein>
    <recommendedName>
        <fullName evidence="12">Precursor of CEP9-like</fullName>
    </recommendedName>
</protein>
<dbReference type="InterPro" id="IPR033250">
    <property type="entry name" value="CEP"/>
</dbReference>
<evidence type="ECO:0000256" key="5">
    <source>
        <dbReference type="ARBA" id="ARBA00022702"/>
    </source>
</evidence>
<evidence type="ECO:0000256" key="2">
    <source>
        <dbReference type="ARBA" id="ARBA00008963"/>
    </source>
</evidence>
<dbReference type="PANTHER" id="PTHR33348">
    <property type="entry name" value="PRECURSOR OF CEP5"/>
    <property type="match status" value="1"/>
</dbReference>
<evidence type="ECO:0000256" key="6">
    <source>
        <dbReference type="ARBA" id="ARBA00022729"/>
    </source>
</evidence>
<keyword evidence="9" id="KW-0812">Transmembrane</keyword>
<dbReference type="AlphaFoldDB" id="A0A978UYT5"/>
<feature type="compositionally biased region" description="Polar residues" evidence="8">
    <location>
        <begin position="70"/>
        <end position="84"/>
    </location>
</feature>
<keyword evidence="7" id="KW-0379">Hydroxylation</keyword>
<evidence type="ECO:0000256" key="3">
    <source>
        <dbReference type="ARBA" id="ARBA00022523"/>
    </source>
</evidence>
<dbReference type="Proteomes" id="UP000813462">
    <property type="component" value="Unassembled WGS sequence"/>
</dbReference>
<sequence>MEFIQVIYKCAFVLALIVSYEIVSIQGRQLRPKNKQDLNKLTSSSTGAEQEHGVRAFRPTPTTPGKGGNSPPTTTKTHNQQVGSSDDESRNSGAEVHKDAFRPAPTTPGKGHGIGHSNEQVAVEAQGQNSNGRHYVAGDKEDFRPTTPGHSPGAGHVPSARLAHVAIQLAIFLIFCFPCSCLRIRD</sequence>
<dbReference type="GO" id="GO:1902025">
    <property type="term" value="P:nitrate import"/>
    <property type="evidence" value="ECO:0007669"/>
    <property type="project" value="TreeGrafter"/>
</dbReference>
<keyword evidence="6" id="KW-0732">Signal</keyword>
<dbReference type="PANTHER" id="PTHR33348:SF44">
    <property type="entry name" value="PRECURSOR OF CEP6"/>
    <property type="match status" value="1"/>
</dbReference>
<evidence type="ECO:0008006" key="12">
    <source>
        <dbReference type="Google" id="ProtNLM"/>
    </source>
</evidence>
<evidence type="ECO:0000256" key="7">
    <source>
        <dbReference type="ARBA" id="ARBA00023278"/>
    </source>
</evidence>